<feature type="region of interest" description="Disordered" evidence="1">
    <location>
        <begin position="1"/>
        <end position="21"/>
    </location>
</feature>
<reference evidence="2" key="2">
    <citation type="submission" date="2015-03" db="EMBL/GenBank/DDBJ databases">
        <authorList>
            <person name="Chow C.-E.T."/>
            <person name="Winget D.M."/>
            <person name="White R.A.III."/>
            <person name="Hallam S.J."/>
            <person name="Suttle C.A."/>
        </authorList>
    </citation>
    <scope>NUCLEOTIDE SEQUENCE</scope>
    <source>
        <strain evidence="2">Anoxic3_3</strain>
    </source>
</reference>
<evidence type="ECO:0000256" key="1">
    <source>
        <dbReference type="SAM" id="MobiDB-lite"/>
    </source>
</evidence>
<evidence type="ECO:0000313" key="2">
    <source>
        <dbReference type="EMBL" id="AKH46076.1"/>
    </source>
</evidence>
<feature type="compositionally biased region" description="Polar residues" evidence="1">
    <location>
        <begin position="1"/>
        <end position="15"/>
    </location>
</feature>
<accession>A0A0F7L508</accession>
<reference evidence="2" key="1">
    <citation type="journal article" date="2015" name="Front. Microbiol.">
        <title>Combining genomic sequencing methods to explore viral diversity and reveal potential virus-host interactions.</title>
        <authorList>
            <person name="Chow C.E."/>
            <person name="Winget D.M."/>
            <person name="White R.A.III."/>
            <person name="Hallam S.J."/>
            <person name="Suttle C.A."/>
        </authorList>
    </citation>
    <scope>NUCLEOTIDE SEQUENCE</scope>
    <source>
        <strain evidence="2">Anoxic3_3</strain>
    </source>
</reference>
<organism evidence="2">
    <name type="scientific">uncultured marine virus</name>
    <dbReference type="NCBI Taxonomy" id="186617"/>
    <lineage>
        <taxon>Viruses</taxon>
        <taxon>environmental samples</taxon>
    </lineage>
</organism>
<name>A0A0F7L508_9VIRU</name>
<dbReference type="EMBL" id="KR029578">
    <property type="protein sequence ID" value="AKH46076.1"/>
    <property type="molecule type" value="Genomic_DNA"/>
</dbReference>
<sequence>MSSDKSVAPDLTTNDASKRTGPSIANLIIDSSCIEVTAANCEVYRFCPYLTAIRPFPSP</sequence>
<protein>
    <submittedName>
        <fullName evidence="2">Uncharacterized protein</fullName>
    </submittedName>
</protein>
<proteinExistence type="predicted"/>